<reference evidence="4 5" key="1">
    <citation type="journal article" date="2012" name="Science">
        <title>The Paleozoic origin of enzymatic lignin decomposition reconstructed from 31 fungal genomes.</title>
        <authorList>
            <person name="Floudas D."/>
            <person name="Binder M."/>
            <person name="Riley R."/>
            <person name="Barry K."/>
            <person name="Blanchette R.A."/>
            <person name="Henrissat B."/>
            <person name="Martinez A.T."/>
            <person name="Otillar R."/>
            <person name="Spatafora J.W."/>
            <person name="Yadav J.S."/>
            <person name="Aerts A."/>
            <person name="Benoit I."/>
            <person name="Boyd A."/>
            <person name="Carlson A."/>
            <person name="Copeland A."/>
            <person name="Coutinho P.M."/>
            <person name="de Vries R.P."/>
            <person name="Ferreira P."/>
            <person name="Findley K."/>
            <person name="Foster B."/>
            <person name="Gaskell J."/>
            <person name="Glotzer D."/>
            <person name="Gorecki P."/>
            <person name="Heitman J."/>
            <person name="Hesse C."/>
            <person name="Hori C."/>
            <person name="Igarashi K."/>
            <person name="Jurgens J.A."/>
            <person name="Kallen N."/>
            <person name="Kersten P."/>
            <person name="Kohler A."/>
            <person name="Kuees U."/>
            <person name="Kumar T.K.A."/>
            <person name="Kuo A."/>
            <person name="LaButti K."/>
            <person name="Larrondo L.F."/>
            <person name="Lindquist E."/>
            <person name="Ling A."/>
            <person name="Lombard V."/>
            <person name="Lucas S."/>
            <person name="Lundell T."/>
            <person name="Martin R."/>
            <person name="McLaughlin D.J."/>
            <person name="Morgenstern I."/>
            <person name="Morin E."/>
            <person name="Murat C."/>
            <person name="Nagy L.G."/>
            <person name="Nolan M."/>
            <person name="Ohm R.A."/>
            <person name="Patyshakuliyeva A."/>
            <person name="Rokas A."/>
            <person name="Ruiz-Duenas F.J."/>
            <person name="Sabat G."/>
            <person name="Salamov A."/>
            <person name="Samejima M."/>
            <person name="Schmutz J."/>
            <person name="Slot J.C."/>
            <person name="St John F."/>
            <person name="Stenlid J."/>
            <person name="Sun H."/>
            <person name="Sun S."/>
            <person name="Syed K."/>
            <person name="Tsang A."/>
            <person name="Wiebenga A."/>
            <person name="Young D."/>
            <person name="Pisabarro A."/>
            <person name="Eastwood D.C."/>
            <person name="Martin F."/>
            <person name="Cullen D."/>
            <person name="Grigoriev I.V."/>
            <person name="Hibbett D.S."/>
        </authorList>
    </citation>
    <scope>NUCLEOTIDE SEQUENCE [LARGE SCALE GENOMIC DNA]</scope>
    <source>
        <strain evidence="4 5">MD-104</strain>
    </source>
</reference>
<feature type="transmembrane region" description="Helical" evidence="3">
    <location>
        <begin position="291"/>
        <end position="312"/>
    </location>
</feature>
<keyword evidence="5" id="KW-1185">Reference proteome</keyword>
<dbReference type="GO" id="GO:0016020">
    <property type="term" value="C:membrane"/>
    <property type="evidence" value="ECO:0007669"/>
    <property type="project" value="UniProtKB-SubCell"/>
</dbReference>
<dbReference type="PANTHER" id="PTHR11360">
    <property type="entry name" value="MONOCARBOXYLATE TRANSPORTER"/>
    <property type="match status" value="1"/>
</dbReference>
<organism evidence="4 5">
    <name type="scientific">Wolfiporia cocos (strain MD-104)</name>
    <name type="common">Brown rot fungus</name>
    <dbReference type="NCBI Taxonomy" id="742152"/>
    <lineage>
        <taxon>Eukaryota</taxon>
        <taxon>Fungi</taxon>
        <taxon>Dikarya</taxon>
        <taxon>Basidiomycota</taxon>
        <taxon>Agaricomycotina</taxon>
        <taxon>Agaricomycetes</taxon>
        <taxon>Polyporales</taxon>
        <taxon>Phaeolaceae</taxon>
        <taxon>Wolfiporia</taxon>
    </lineage>
</organism>
<feature type="transmembrane region" description="Helical" evidence="3">
    <location>
        <begin position="226"/>
        <end position="248"/>
    </location>
</feature>
<evidence type="ECO:0000313" key="5">
    <source>
        <dbReference type="Proteomes" id="UP000218811"/>
    </source>
</evidence>
<dbReference type="STRING" id="742152.A0A2H3J536"/>
<dbReference type="EMBL" id="KB467909">
    <property type="protein sequence ID" value="PCH37061.1"/>
    <property type="molecule type" value="Genomic_DNA"/>
</dbReference>
<dbReference type="InterPro" id="IPR011701">
    <property type="entry name" value="MFS"/>
</dbReference>
<feature type="transmembrane region" description="Helical" evidence="3">
    <location>
        <begin position="25"/>
        <end position="49"/>
    </location>
</feature>
<evidence type="ECO:0000313" key="4">
    <source>
        <dbReference type="EMBL" id="PCH37061.1"/>
    </source>
</evidence>
<keyword evidence="3" id="KW-1133">Transmembrane helix</keyword>
<protein>
    <submittedName>
        <fullName evidence="4">MFS general substrate transporter</fullName>
    </submittedName>
</protein>
<dbReference type="InterPro" id="IPR036259">
    <property type="entry name" value="MFS_trans_sf"/>
</dbReference>
<feature type="transmembrane region" description="Helical" evidence="3">
    <location>
        <begin position="260"/>
        <end position="279"/>
    </location>
</feature>
<comment type="similarity">
    <text evidence="2">Belongs to the major facilitator superfamily. Monocarboxylate porter (TC 2.A.1.13) family.</text>
</comment>
<evidence type="ECO:0000256" key="1">
    <source>
        <dbReference type="ARBA" id="ARBA00004141"/>
    </source>
</evidence>
<sequence length="416" mass="45749">IAPVSPKQSTEYTFPDGGWQAWRNVFGCFLLAVTSFGQLNAFGVFQTYYAANMLPNYSNSAISWIGSIQLTITYASGIVLGRIFDVYGARKTLVLGCILSTFCLMMTSISHKYYQLILSQGIGLGIGIALQFWLYSHSVQMIVPSHWFRMRRATATGIVLSGASLSGIIYPIMLSRLFSSVGFPWAVRAMAFMNFGLQALAIPMVKERLPHNAGNILIDYHAFKDITYLLHVISGFIISFGLYAPFWYLSLFSLSVGINFNLSFYMIAIMNAAGLIGRLSSGYLADWFGRFNITIPCIVLSAIAPLAIWTTSEGLAETIVFSVIFGFSSAAYSSIAASVTAQITADPTRIGMRIGMFILCCSEQFANCQVQSSAILASRHGDYIGLQIFIGIVMIAGAVFETVARLHRVPRIWCKF</sequence>
<keyword evidence="3" id="KW-0472">Membrane</keyword>
<feature type="non-terminal residue" evidence="4">
    <location>
        <position position="1"/>
    </location>
</feature>
<evidence type="ECO:0000256" key="2">
    <source>
        <dbReference type="ARBA" id="ARBA00006727"/>
    </source>
</evidence>
<feature type="transmembrane region" description="Helical" evidence="3">
    <location>
        <begin position="383"/>
        <end position="403"/>
    </location>
</feature>
<dbReference type="OMA" id="ITIPCIV"/>
<dbReference type="Proteomes" id="UP000218811">
    <property type="component" value="Unassembled WGS sequence"/>
</dbReference>
<dbReference type="Gene3D" id="1.20.1250.20">
    <property type="entry name" value="MFS general substrate transporter like domains"/>
    <property type="match status" value="2"/>
</dbReference>
<dbReference type="GO" id="GO:0022857">
    <property type="term" value="F:transmembrane transporter activity"/>
    <property type="evidence" value="ECO:0007669"/>
    <property type="project" value="InterPro"/>
</dbReference>
<feature type="transmembrane region" description="Helical" evidence="3">
    <location>
        <begin position="185"/>
        <end position="205"/>
    </location>
</feature>
<feature type="transmembrane region" description="Helical" evidence="3">
    <location>
        <begin position="318"/>
        <end position="342"/>
    </location>
</feature>
<proteinExistence type="inferred from homology"/>
<evidence type="ECO:0000256" key="3">
    <source>
        <dbReference type="SAM" id="Phobius"/>
    </source>
</evidence>
<comment type="subcellular location">
    <subcellularLocation>
        <location evidence="1">Membrane</location>
        <topology evidence="1">Multi-pass membrane protein</topology>
    </subcellularLocation>
</comment>
<gene>
    <name evidence="4" type="ORF">WOLCODRAFT_83686</name>
</gene>
<dbReference type="SUPFAM" id="SSF103473">
    <property type="entry name" value="MFS general substrate transporter"/>
    <property type="match status" value="1"/>
</dbReference>
<dbReference type="AlphaFoldDB" id="A0A2H3J536"/>
<name>A0A2H3J536_WOLCO</name>
<dbReference type="PANTHER" id="PTHR11360:SF177">
    <property type="entry name" value="RIBOFLAVIN TRANSPORTER MCH5"/>
    <property type="match status" value="1"/>
</dbReference>
<feature type="transmembrane region" description="Helical" evidence="3">
    <location>
        <begin position="116"/>
        <end position="135"/>
    </location>
</feature>
<accession>A0A2H3J536</accession>
<dbReference type="Pfam" id="PF07690">
    <property type="entry name" value="MFS_1"/>
    <property type="match status" value="1"/>
</dbReference>
<feature type="transmembrane region" description="Helical" evidence="3">
    <location>
        <begin position="92"/>
        <end position="110"/>
    </location>
</feature>
<feature type="transmembrane region" description="Helical" evidence="3">
    <location>
        <begin position="155"/>
        <end position="173"/>
    </location>
</feature>
<dbReference type="InterPro" id="IPR050327">
    <property type="entry name" value="Proton-linked_MCT"/>
</dbReference>
<dbReference type="OrthoDB" id="6509908at2759"/>
<feature type="transmembrane region" description="Helical" evidence="3">
    <location>
        <begin position="61"/>
        <end position="80"/>
    </location>
</feature>
<keyword evidence="3" id="KW-0812">Transmembrane</keyword>